<keyword evidence="2" id="KW-0418">Kinase</keyword>
<comment type="caution">
    <text evidence="2">The sequence shown here is derived from an EMBL/GenBank/DDBJ whole genome shotgun (WGS) entry which is preliminary data.</text>
</comment>
<evidence type="ECO:0000313" key="2">
    <source>
        <dbReference type="EMBL" id="PKC70422.1"/>
    </source>
</evidence>
<dbReference type="Proteomes" id="UP000232688">
    <property type="component" value="Unassembled WGS sequence"/>
</dbReference>
<dbReference type="EMBL" id="LLXH01000222">
    <property type="protein sequence ID" value="PKC70422.1"/>
    <property type="molecule type" value="Genomic_DNA"/>
</dbReference>
<dbReference type="GO" id="GO:0005524">
    <property type="term" value="F:ATP binding"/>
    <property type="evidence" value="ECO:0007669"/>
    <property type="project" value="InterPro"/>
</dbReference>
<dbReference type="PANTHER" id="PTHR44329">
    <property type="entry name" value="SERINE/THREONINE-PROTEIN KINASE TNNI3K-RELATED"/>
    <property type="match status" value="1"/>
</dbReference>
<accession>A0A2N0S4D3</accession>
<reference evidence="2 3" key="1">
    <citation type="submission" date="2017-10" db="EMBL/GenBank/DDBJ databases">
        <title>Extensive intraspecific genome diversity in a model arbuscular mycorrhizal fungus.</title>
        <authorList>
            <person name="Chen E.C.H."/>
            <person name="Morin E."/>
            <person name="Baudet D."/>
            <person name="Noel J."/>
            <person name="Ndikumana S."/>
            <person name="Charron P."/>
            <person name="St-Onge C."/>
            <person name="Giorgi J."/>
            <person name="Grigoriev I.V."/>
            <person name="Roux C."/>
            <person name="Martin F.M."/>
            <person name="Corradi N."/>
        </authorList>
    </citation>
    <scope>NUCLEOTIDE SEQUENCE [LARGE SCALE GENOMIC DNA]</scope>
    <source>
        <strain evidence="2 3">A1</strain>
    </source>
</reference>
<reference evidence="2 3" key="2">
    <citation type="submission" date="2017-10" db="EMBL/GenBank/DDBJ databases">
        <title>Genome analyses suggest a sexual origin of heterokaryosis in a supposedly ancient asexual fungus.</title>
        <authorList>
            <person name="Corradi N."/>
            <person name="Sedzielewska K."/>
            <person name="Noel J."/>
            <person name="Charron P."/>
            <person name="Farinelli L."/>
            <person name="Marton T."/>
            <person name="Kruger M."/>
            <person name="Pelin A."/>
            <person name="Brachmann A."/>
            <person name="Corradi N."/>
        </authorList>
    </citation>
    <scope>NUCLEOTIDE SEQUENCE [LARGE SCALE GENOMIC DNA]</scope>
    <source>
        <strain evidence="2 3">A1</strain>
    </source>
</reference>
<evidence type="ECO:0000313" key="3">
    <source>
        <dbReference type="Proteomes" id="UP000232688"/>
    </source>
</evidence>
<dbReference type="InterPro" id="IPR001245">
    <property type="entry name" value="Ser-Thr/Tyr_kinase_cat_dom"/>
</dbReference>
<dbReference type="Pfam" id="PF00069">
    <property type="entry name" value="Pkinase"/>
    <property type="match status" value="1"/>
</dbReference>
<dbReference type="InterPro" id="IPR000719">
    <property type="entry name" value="Prot_kinase_dom"/>
</dbReference>
<organism evidence="2 3">
    <name type="scientific">Rhizophagus irregularis</name>
    <dbReference type="NCBI Taxonomy" id="588596"/>
    <lineage>
        <taxon>Eukaryota</taxon>
        <taxon>Fungi</taxon>
        <taxon>Fungi incertae sedis</taxon>
        <taxon>Mucoromycota</taxon>
        <taxon>Glomeromycotina</taxon>
        <taxon>Glomeromycetes</taxon>
        <taxon>Glomerales</taxon>
        <taxon>Glomeraceae</taxon>
        <taxon>Rhizophagus</taxon>
    </lineage>
</organism>
<dbReference type="GO" id="GO:0004674">
    <property type="term" value="F:protein serine/threonine kinase activity"/>
    <property type="evidence" value="ECO:0007669"/>
    <property type="project" value="TreeGrafter"/>
</dbReference>
<name>A0A2N0S4D3_9GLOM</name>
<feature type="domain" description="Protein kinase" evidence="1">
    <location>
        <begin position="529"/>
        <end position="836"/>
    </location>
</feature>
<protein>
    <submittedName>
        <fullName evidence="2">Kinase-like protein</fullName>
    </submittedName>
</protein>
<dbReference type="Pfam" id="PF07714">
    <property type="entry name" value="PK_Tyr_Ser-Thr"/>
    <property type="match status" value="1"/>
</dbReference>
<gene>
    <name evidence="2" type="ORF">RhiirA1_454758</name>
</gene>
<dbReference type="CDD" id="cd00180">
    <property type="entry name" value="PKc"/>
    <property type="match status" value="1"/>
</dbReference>
<dbReference type="InterPro" id="IPR051681">
    <property type="entry name" value="Ser/Thr_Kinases-Pseudokinases"/>
</dbReference>
<dbReference type="Gene3D" id="1.10.510.10">
    <property type="entry name" value="Transferase(Phosphotransferase) domain 1"/>
    <property type="match status" value="2"/>
</dbReference>
<dbReference type="AlphaFoldDB" id="A0A2N0S4D3"/>
<proteinExistence type="predicted"/>
<dbReference type="VEuPathDB" id="FungiDB:RhiirFUN_023308"/>
<dbReference type="VEuPathDB" id="FungiDB:RhiirFUN_017482"/>
<dbReference type="PROSITE" id="PS50011">
    <property type="entry name" value="PROTEIN_KINASE_DOM"/>
    <property type="match status" value="2"/>
</dbReference>
<dbReference type="InterPro" id="IPR011009">
    <property type="entry name" value="Kinase-like_dom_sf"/>
</dbReference>
<dbReference type="VEuPathDB" id="FungiDB:FUN_009802"/>
<evidence type="ECO:0000259" key="1">
    <source>
        <dbReference type="PROSITE" id="PS50011"/>
    </source>
</evidence>
<dbReference type="VEuPathDB" id="FungiDB:RhiirA1_454758"/>
<dbReference type="SUPFAM" id="SSF56112">
    <property type="entry name" value="Protein kinase-like (PK-like)"/>
    <property type="match status" value="2"/>
</dbReference>
<sequence>MSTLRYELIYATNKRAAMLTDTKIHNDIHKQFEFLQLTVLADKILTNEEKSEAIRLLTKNYDRNKVIFDSGTKRICENCNQECLATLYCEYCVRNYLKENFSNWTSGNDDIDNLIQKCQMKSLEPRNIVEWIPYSNLKNINYLTKGGFSEIYTADWINGEYEEWDAEKKQLKRDERPGIQNIVAKVVLKTLENVESANQSWFEEAKSHLTINNKWTNVVRCFGLTQNPLNKNYMLVMKKMDIDLRKYLQQNHNQLTWKDRIKIIYEIILALSYIHDEKAIHRDLHSGNILFSQFNDRWYISDLGFCGPADKSSTSIYGNLPYIAPEVIVGREYTFASDIYSIAILMWEISSGQPPFINYEHENDIVMNVINGLRPKIVPGTPLEYKNLMKECWDADLLKRPYANALWRKINEIYLDYQNTPDELFQSVMDNLDMNNIGENYTSSKLITSKIHNFENLPEPRNATEEEQEAFHSKLYDFNIPNNVNDFNKSNEQNSNKPSKIINTFEGKILIPTMDDEIYNNPNFHSKEQDELEIPDDGEDFNQHPAFLNDRSKEVILKCHNDLNVNLNEFLNDVNEWKWHESIIYFYGFTKNPDTLKYMAVMDYANKGNLRGILTRIIKSNWNQKLYMLYRIISGPKDIYEQNLINCDFHDGNILNHDESKIYICDLGLCQPVKSFLKKYDIYGVIPFIAPEVLRGKSYTPASDIYSFPIIMWEFTFGIPPFNNRAHDLHLSLNPLKRPSFKEVFDIIEKWIFFPYKKKIEEINKELKCKIVEFINAPIEHNNLATETHPQACYTSRLLDFTSKELNEILESEDSQDSSTGITEDLNDCIIKDINN</sequence>
<feature type="domain" description="Protein kinase" evidence="1">
    <location>
        <begin position="137"/>
        <end position="415"/>
    </location>
</feature>
<dbReference type="VEuPathDB" id="FungiDB:FUN_020286"/>
<keyword evidence="2" id="KW-0808">Transferase</keyword>